<accession>A0A2H3DJ07</accession>
<feature type="transmembrane region" description="Helical" evidence="1">
    <location>
        <begin position="55"/>
        <end position="76"/>
    </location>
</feature>
<feature type="transmembrane region" description="Helical" evidence="1">
    <location>
        <begin position="96"/>
        <end position="114"/>
    </location>
</feature>
<gene>
    <name evidence="2" type="ORF">ARMGADRAFT_454978</name>
</gene>
<dbReference type="EMBL" id="KZ293678">
    <property type="protein sequence ID" value="PBK87436.1"/>
    <property type="molecule type" value="Genomic_DNA"/>
</dbReference>
<feature type="transmembrane region" description="Helical" evidence="1">
    <location>
        <begin position="126"/>
        <end position="148"/>
    </location>
</feature>
<keyword evidence="1" id="KW-1133">Transmembrane helix</keyword>
<feature type="transmembrane region" description="Helical" evidence="1">
    <location>
        <begin position="12"/>
        <end position="34"/>
    </location>
</feature>
<reference evidence="3" key="1">
    <citation type="journal article" date="2017" name="Nat. Ecol. Evol.">
        <title>Genome expansion and lineage-specific genetic innovations in the forest pathogenic fungi Armillaria.</title>
        <authorList>
            <person name="Sipos G."/>
            <person name="Prasanna A.N."/>
            <person name="Walter M.C."/>
            <person name="O'Connor E."/>
            <person name="Balint B."/>
            <person name="Krizsan K."/>
            <person name="Kiss B."/>
            <person name="Hess J."/>
            <person name="Varga T."/>
            <person name="Slot J."/>
            <person name="Riley R."/>
            <person name="Boka B."/>
            <person name="Rigling D."/>
            <person name="Barry K."/>
            <person name="Lee J."/>
            <person name="Mihaltcheva S."/>
            <person name="LaButti K."/>
            <person name="Lipzen A."/>
            <person name="Waldron R."/>
            <person name="Moloney N.M."/>
            <person name="Sperisen C."/>
            <person name="Kredics L."/>
            <person name="Vagvoelgyi C."/>
            <person name="Patrignani A."/>
            <person name="Fitzpatrick D."/>
            <person name="Nagy I."/>
            <person name="Doyle S."/>
            <person name="Anderson J.B."/>
            <person name="Grigoriev I.V."/>
            <person name="Gueldener U."/>
            <person name="Muensterkoetter M."/>
            <person name="Nagy L.G."/>
        </authorList>
    </citation>
    <scope>NUCLEOTIDE SEQUENCE [LARGE SCALE GENOMIC DNA]</scope>
    <source>
        <strain evidence="3">Ar21-2</strain>
    </source>
</reference>
<proteinExistence type="predicted"/>
<dbReference type="InParanoid" id="A0A2H3DJ07"/>
<dbReference type="AlphaFoldDB" id="A0A2H3DJ07"/>
<dbReference type="PANTHER" id="PTHR40465:SF1">
    <property type="entry name" value="DUF6534 DOMAIN-CONTAINING PROTEIN"/>
    <property type="match status" value="1"/>
</dbReference>
<protein>
    <submittedName>
        <fullName evidence="2">Uncharacterized protein</fullName>
    </submittedName>
</protein>
<keyword evidence="1" id="KW-0812">Transmembrane</keyword>
<dbReference type="OMA" id="YTIRIWK"/>
<evidence type="ECO:0000313" key="2">
    <source>
        <dbReference type="EMBL" id="PBK87436.1"/>
    </source>
</evidence>
<evidence type="ECO:0000256" key="1">
    <source>
        <dbReference type="SAM" id="Phobius"/>
    </source>
</evidence>
<keyword evidence="1" id="KW-0472">Membrane</keyword>
<dbReference type="OrthoDB" id="2535105at2759"/>
<dbReference type="Proteomes" id="UP000217790">
    <property type="component" value="Unassembled WGS sequence"/>
</dbReference>
<sequence>MLSQTIVAVPSLGMTLGVVYICGTIAAILFGITYTQVAKYYKKYPDDWWIFRYSVGILWIFDAFHVVLSIHMIYHYLIDLFGDYDGLYHIVWSFKIQLPTAMVMVVGVQGIYTIRIWKLGRYFHRILPWIVVLTFIVAFGNGICSYHSSFDCISLTRDH</sequence>
<evidence type="ECO:0000313" key="3">
    <source>
        <dbReference type="Proteomes" id="UP000217790"/>
    </source>
</evidence>
<keyword evidence="3" id="KW-1185">Reference proteome</keyword>
<name>A0A2H3DJ07_ARMGA</name>
<dbReference type="PANTHER" id="PTHR40465">
    <property type="entry name" value="CHROMOSOME 1, WHOLE GENOME SHOTGUN SEQUENCE"/>
    <property type="match status" value="1"/>
</dbReference>
<organism evidence="2 3">
    <name type="scientific">Armillaria gallica</name>
    <name type="common">Bulbous honey fungus</name>
    <name type="synonym">Armillaria bulbosa</name>
    <dbReference type="NCBI Taxonomy" id="47427"/>
    <lineage>
        <taxon>Eukaryota</taxon>
        <taxon>Fungi</taxon>
        <taxon>Dikarya</taxon>
        <taxon>Basidiomycota</taxon>
        <taxon>Agaricomycotina</taxon>
        <taxon>Agaricomycetes</taxon>
        <taxon>Agaricomycetidae</taxon>
        <taxon>Agaricales</taxon>
        <taxon>Marasmiineae</taxon>
        <taxon>Physalacriaceae</taxon>
        <taxon>Armillaria</taxon>
    </lineage>
</organism>